<evidence type="ECO:0000259" key="9">
    <source>
        <dbReference type="PROSITE" id="PS50885"/>
    </source>
</evidence>
<dbReference type="GO" id="GO:0007165">
    <property type="term" value="P:signal transduction"/>
    <property type="evidence" value="ECO:0007669"/>
    <property type="project" value="UniProtKB-KW"/>
</dbReference>
<accession>A0A371X2R0</accession>
<dbReference type="InterPro" id="IPR007891">
    <property type="entry name" value="CHASE3"/>
</dbReference>
<dbReference type="Gene3D" id="6.10.340.10">
    <property type="match status" value="1"/>
</dbReference>
<dbReference type="Pfam" id="PF00672">
    <property type="entry name" value="HAMP"/>
    <property type="match status" value="1"/>
</dbReference>
<evidence type="ECO:0000259" key="8">
    <source>
        <dbReference type="PROSITE" id="PS50111"/>
    </source>
</evidence>
<dbReference type="Pfam" id="PF00015">
    <property type="entry name" value="MCPsignal"/>
    <property type="match status" value="1"/>
</dbReference>
<dbReference type="InterPro" id="IPR004089">
    <property type="entry name" value="MCPsignal_dom"/>
</dbReference>
<dbReference type="PROSITE" id="PS50111">
    <property type="entry name" value="CHEMOTAXIS_TRANSDUC_2"/>
    <property type="match status" value="1"/>
</dbReference>
<dbReference type="EMBL" id="QURL01000004">
    <property type="protein sequence ID" value="RFC63506.1"/>
    <property type="molecule type" value="Genomic_DNA"/>
</dbReference>
<dbReference type="SMART" id="SM00304">
    <property type="entry name" value="HAMP"/>
    <property type="match status" value="2"/>
</dbReference>
<feature type="region of interest" description="Disordered" evidence="6">
    <location>
        <begin position="663"/>
        <end position="687"/>
    </location>
</feature>
<proteinExistence type="inferred from homology"/>
<dbReference type="PROSITE" id="PS50885">
    <property type="entry name" value="HAMP"/>
    <property type="match status" value="2"/>
</dbReference>
<comment type="similarity">
    <text evidence="3">Belongs to the methyl-accepting chemotaxis (MCP) protein family.</text>
</comment>
<dbReference type="InterPro" id="IPR003660">
    <property type="entry name" value="HAMP_dom"/>
</dbReference>
<reference evidence="10 11" key="1">
    <citation type="submission" date="2018-08" db="EMBL/GenBank/DDBJ databases">
        <title>Fulvimarina sp. 85, whole genome shotgun sequence.</title>
        <authorList>
            <person name="Tuo L."/>
        </authorList>
    </citation>
    <scope>NUCLEOTIDE SEQUENCE [LARGE SCALE GENOMIC DNA]</scope>
    <source>
        <strain evidence="10 11">85</strain>
    </source>
</reference>
<evidence type="ECO:0000313" key="10">
    <source>
        <dbReference type="EMBL" id="RFC63506.1"/>
    </source>
</evidence>
<dbReference type="PANTHER" id="PTHR43531:SF11">
    <property type="entry name" value="METHYL-ACCEPTING CHEMOTAXIS PROTEIN 3"/>
    <property type="match status" value="1"/>
</dbReference>
<dbReference type="FunFam" id="1.10.287.950:FF:000001">
    <property type="entry name" value="Methyl-accepting chemotaxis sensory transducer"/>
    <property type="match status" value="1"/>
</dbReference>
<evidence type="ECO:0000256" key="3">
    <source>
        <dbReference type="ARBA" id="ARBA00029447"/>
    </source>
</evidence>
<feature type="compositionally biased region" description="Basic and acidic residues" evidence="6">
    <location>
        <begin position="664"/>
        <end position="676"/>
    </location>
</feature>
<comment type="caution">
    <text evidence="10">The sequence shown here is derived from an EMBL/GenBank/DDBJ whole genome shotgun (WGS) entry which is preliminary data.</text>
</comment>
<organism evidence="10 11">
    <name type="scientific">Fulvimarina endophytica</name>
    <dbReference type="NCBI Taxonomy" id="2293836"/>
    <lineage>
        <taxon>Bacteria</taxon>
        <taxon>Pseudomonadati</taxon>
        <taxon>Pseudomonadota</taxon>
        <taxon>Alphaproteobacteria</taxon>
        <taxon>Hyphomicrobiales</taxon>
        <taxon>Aurantimonadaceae</taxon>
        <taxon>Fulvimarina</taxon>
    </lineage>
</organism>
<keyword evidence="7" id="KW-0472">Membrane</keyword>
<feature type="coiled-coil region" evidence="5">
    <location>
        <begin position="425"/>
        <end position="452"/>
    </location>
</feature>
<evidence type="ECO:0000256" key="2">
    <source>
        <dbReference type="ARBA" id="ARBA00022500"/>
    </source>
</evidence>
<feature type="domain" description="Methyl-accepting transducer" evidence="8">
    <location>
        <begin position="413"/>
        <end position="642"/>
    </location>
</feature>
<feature type="compositionally biased region" description="Low complexity" evidence="6">
    <location>
        <begin position="677"/>
        <end position="687"/>
    </location>
</feature>
<gene>
    <name evidence="10" type="ORF">DYI37_10820</name>
</gene>
<keyword evidence="5" id="KW-0175">Coiled coil</keyword>
<dbReference type="GO" id="GO:0005886">
    <property type="term" value="C:plasma membrane"/>
    <property type="evidence" value="ECO:0007669"/>
    <property type="project" value="TreeGrafter"/>
</dbReference>
<dbReference type="InterPro" id="IPR004090">
    <property type="entry name" value="Chemotax_Me-accpt_rcpt"/>
</dbReference>
<dbReference type="AlphaFoldDB" id="A0A371X2R0"/>
<sequence length="714" mass="75876">MDRHRGNGKREVIHALVARAERPLVSGSCRVTDEDSWNLYFGERCRIPFRRPCATGAGITLGRKKMALFSNIRVNRKLVIAFAPILVAVAAMTGVVLYAISDIRNAASWDQHTTEVLAAAQNARQGMMQEVAAMRGYILSPNEDYYDDFKAGLANFDRAVERIGTLTSDNPQQQERVARLKAAGATYVAEVADPQYRFASDPSQRDRATAITANGTAAKHVAGVNDIIGDISAEEEALLAVRRAATETSFTTAYLALGLGAFLSFTVAAAMGWLLSRSVASPLVKMTAAMKEIGGGNHAVTVPAVGQADELGDMASALENFRKAGLEKVKLEGRLVSERTNAEASRREAEHAATTAARQAFIAAVQPSFERLSAGDLTARLDARANADYAELCDLFNASVSRLERTIGSVVGSIGSIHNGLFEINTASNDLAQRTEQQAASLEETVAALSEVTRAIDATAQNSIEAQSSAHSALHNAEKGGDIVRRAVEAMQIIEQSSRKIGSIISVIDEIAFQTNLLALNAGVEAARAGETGRGFAVVAQEVRGLAQRSATAAKEIKELIQVSSEQVEAGVELVGASGQSLTQIISEIGDVSRVVTEIASRTQSQAVSLREVSTAADQMDKVTQQNAAMVEQSTAAAQTLANEMDDLSGLIAEFKTATKAGSIHREARPAKRSAEGGRPSAPASAVARPVLQMKPVAQGNAALNTLTDEWTEF</sequence>
<comment type="subcellular location">
    <subcellularLocation>
        <location evidence="1">Membrane</location>
    </subcellularLocation>
</comment>
<keyword evidence="2" id="KW-0145">Chemotaxis</keyword>
<evidence type="ECO:0000256" key="5">
    <source>
        <dbReference type="SAM" id="Coils"/>
    </source>
</evidence>
<evidence type="ECO:0000313" key="11">
    <source>
        <dbReference type="Proteomes" id="UP000264310"/>
    </source>
</evidence>
<dbReference type="Gene3D" id="1.10.287.950">
    <property type="entry name" value="Methyl-accepting chemotaxis protein"/>
    <property type="match status" value="1"/>
</dbReference>
<protein>
    <submittedName>
        <fullName evidence="10">Methyl-accepting chemotaxis protein</fullName>
    </submittedName>
</protein>
<feature type="transmembrane region" description="Helical" evidence="7">
    <location>
        <begin position="78"/>
        <end position="100"/>
    </location>
</feature>
<dbReference type="PANTHER" id="PTHR43531">
    <property type="entry name" value="PROTEIN ICFG"/>
    <property type="match status" value="1"/>
</dbReference>
<evidence type="ECO:0000256" key="4">
    <source>
        <dbReference type="PROSITE-ProRule" id="PRU00284"/>
    </source>
</evidence>
<dbReference type="Proteomes" id="UP000264310">
    <property type="component" value="Unassembled WGS sequence"/>
</dbReference>
<name>A0A371X2R0_9HYPH</name>
<keyword evidence="7" id="KW-0812">Transmembrane</keyword>
<feature type="domain" description="HAMP" evidence="9">
    <location>
        <begin position="370"/>
        <end position="408"/>
    </location>
</feature>
<dbReference type="PRINTS" id="PR00260">
    <property type="entry name" value="CHEMTRNSDUCR"/>
</dbReference>
<feature type="transmembrane region" description="Helical" evidence="7">
    <location>
        <begin position="253"/>
        <end position="276"/>
    </location>
</feature>
<dbReference type="SUPFAM" id="SSF58104">
    <property type="entry name" value="Methyl-accepting chemotaxis protein (MCP) signaling domain"/>
    <property type="match status" value="1"/>
</dbReference>
<dbReference type="GO" id="GO:0006935">
    <property type="term" value="P:chemotaxis"/>
    <property type="evidence" value="ECO:0007669"/>
    <property type="project" value="UniProtKB-KW"/>
</dbReference>
<dbReference type="SUPFAM" id="SSF158472">
    <property type="entry name" value="HAMP domain-like"/>
    <property type="match status" value="1"/>
</dbReference>
<evidence type="ECO:0000256" key="7">
    <source>
        <dbReference type="SAM" id="Phobius"/>
    </source>
</evidence>
<dbReference type="SMART" id="SM00283">
    <property type="entry name" value="MA"/>
    <property type="match status" value="1"/>
</dbReference>
<evidence type="ECO:0000256" key="1">
    <source>
        <dbReference type="ARBA" id="ARBA00004370"/>
    </source>
</evidence>
<evidence type="ECO:0000256" key="6">
    <source>
        <dbReference type="SAM" id="MobiDB-lite"/>
    </source>
</evidence>
<keyword evidence="4" id="KW-0807">Transducer</keyword>
<dbReference type="GO" id="GO:0004888">
    <property type="term" value="F:transmembrane signaling receptor activity"/>
    <property type="evidence" value="ECO:0007669"/>
    <property type="project" value="InterPro"/>
</dbReference>
<keyword evidence="7" id="KW-1133">Transmembrane helix</keyword>
<dbReference type="Pfam" id="PF05227">
    <property type="entry name" value="CHASE3"/>
    <property type="match status" value="1"/>
</dbReference>
<dbReference type="CDD" id="cd11386">
    <property type="entry name" value="MCP_signal"/>
    <property type="match status" value="1"/>
</dbReference>
<dbReference type="InterPro" id="IPR051310">
    <property type="entry name" value="MCP_chemotaxis"/>
</dbReference>
<keyword evidence="11" id="KW-1185">Reference proteome</keyword>
<feature type="domain" description="HAMP" evidence="9">
    <location>
        <begin position="277"/>
        <end position="330"/>
    </location>
</feature>